<gene>
    <name evidence="4" type="ORF">CKQ54_21285</name>
</gene>
<keyword evidence="2" id="KW-0945">Host-virus interaction</keyword>
<keyword evidence="5" id="KW-1185">Reference proteome</keyword>
<evidence type="ECO:0000259" key="3">
    <source>
        <dbReference type="Pfam" id="PF12571"/>
    </source>
</evidence>
<dbReference type="Proteomes" id="UP000284853">
    <property type="component" value="Unassembled WGS sequence"/>
</dbReference>
<name>A0ABX9Q4D3_9GAMM</name>
<feature type="domain" description="Phage tail fibre protein N-terminal" evidence="3">
    <location>
        <begin position="1"/>
        <end position="148"/>
    </location>
</feature>
<dbReference type="Pfam" id="PF12571">
    <property type="entry name" value="Phage_tail_fib"/>
    <property type="match status" value="1"/>
</dbReference>
<evidence type="ECO:0000313" key="5">
    <source>
        <dbReference type="Proteomes" id="UP000284853"/>
    </source>
</evidence>
<evidence type="ECO:0000313" key="4">
    <source>
        <dbReference type="EMBL" id="RKF70740.1"/>
    </source>
</evidence>
<accession>A0ABX9Q4D3</accession>
<sequence>MSKFKSVVTTLGQARIASAIESGKDVNITHLAVGDGNGNATEPAVGQTALVHETYRLKLNSIKIDNKNANWIIAEAIIPAEVGGFWMREMGLFSAEGELIAVSNMADSYKPTLEEGSGRTQTLRMVLTVTDTDAVSLTIDDTLIIATEEYVNNLLAEHEASRRHPDGTLTAKGFVQLSSAVDSTSEVLAATPKAVKAANDNANGRLPSGGTAVAATKLATARKIAGVAFDGTADINLSAGNVGAVPATGGNVGYLENASRYKIKPGTWEGVGGFATQYSQPFAPFLIPYGYAVPAGVSNYSPFLKGIVQTQTYGYAASVSFGAYTAGDAHFPSAVIHVVGDNGGSTAWFFDSNNGGFSSPGEIHANGNIVAVGALYESNGGVRVYSSNNPPTPAAINAIAQDTCSVAGFIVGNVQAPYMRHSTTSEVVQLATYSWVANNYVSDIRLGTSTEFQERGNNERMAGGVMTSFKDAGSSNYWIRLRPLQKAVNGNWYTVGYA</sequence>
<protein>
    <recommendedName>
        <fullName evidence="3">Phage tail fibre protein N-terminal domain-containing protein</fullName>
    </recommendedName>
</protein>
<evidence type="ECO:0000256" key="1">
    <source>
        <dbReference type="ARBA" id="ARBA00004328"/>
    </source>
</evidence>
<dbReference type="InterPro" id="IPR051934">
    <property type="entry name" value="Phage_Tail_Fiber_Structural"/>
</dbReference>
<proteinExistence type="predicted"/>
<comment type="subcellular location">
    <subcellularLocation>
        <location evidence="1">Virion</location>
    </subcellularLocation>
</comment>
<dbReference type="InterPro" id="IPR005068">
    <property type="entry name" value="Phage_lambda_Stf-r2"/>
</dbReference>
<dbReference type="PANTHER" id="PTHR35191:SF1">
    <property type="entry name" value="PROPHAGE SIDE TAIL FIBER PROTEIN HOMOLOG STFQ-RELATED"/>
    <property type="match status" value="1"/>
</dbReference>
<dbReference type="EMBL" id="NSDJ01000001">
    <property type="protein sequence ID" value="RKF70740.1"/>
    <property type="molecule type" value="Genomic_DNA"/>
</dbReference>
<organism evidence="4 5">
    <name type="scientific">Rahnella variigena</name>
    <dbReference type="NCBI Taxonomy" id="574964"/>
    <lineage>
        <taxon>Bacteria</taxon>
        <taxon>Pseudomonadati</taxon>
        <taxon>Pseudomonadota</taxon>
        <taxon>Gammaproteobacteria</taxon>
        <taxon>Enterobacterales</taxon>
        <taxon>Yersiniaceae</taxon>
        <taxon>Rahnella</taxon>
    </lineage>
</organism>
<dbReference type="InterPro" id="IPR022225">
    <property type="entry name" value="Phage_tail_fibre_N"/>
</dbReference>
<dbReference type="PANTHER" id="PTHR35191">
    <property type="entry name" value="PROPHAGE SIDE TAIL FIBER PROTEIN HOMOLOG STFQ-RELATED"/>
    <property type="match status" value="1"/>
</dbReference>
<evidence type="ECO:0000256" key="2">
    <source>
        <dbReference type="ARBA" id="ARBA00022581"/>
    </source>
</evidence>
<comment type="caution">
    <text evidence="4">The sequence shown here is derived from an EMBL/GenBank/DDBJ whole genome shotgun (WGS) entry which is preliminary data.</text>
</comment>
<reference evidence="4 5" key="1">
    <citation type="submission" date="2017-08" db="EMBL/GenBank/DDBJ databases">
        <title>Comparative genomics of bacteria isolated from necrotic lesions of AOD affected trees.</title>
        <authorList>
            <person name="Doonan J."/>
            <person name="Denman S."/>
            <person name="Mcdonald J.E."/>
        </authorList>
    </citation>
    <scope>NUCLEOTIDE SEQUENCE [LARGE SCALE GENOMIC DNA]</scope>
    <source>
        <strain evidence="4 5">CIP 105588</strain>
    </source>
</reference>
<dbReference type="Pfam" id="PF03406">
    <property type="entry name" value="Phage_fiber_2"/>
    <property type="match status" value="1"/>
</dbReference>